<accession>A0A7C3J636</accession>
<dbReference type="UniPathway" id="UPA00538">
    <property type="reaction ID" value="UER00593"/>
</dbReference>
<proteinExistence type="inferred from homology"/>
<evidence type="ECO:0000256" key="3">
    <source>
        <dbReference type="ARBA" id="ARBA00022691"/>
    </source>
</evidence>
<dbReference type="GO" id="GO:0016992">
    <property type="term" value="F:lipoate synthase activity"/>
    <property type="evidence" value="ECO:0007669"/>
    <property type="project" value="UniProtKB-UniRule"/>
</dbReference>
<feature type="domain" description="Radical SAM core" evidence="9">
    <location>
        <begin position="46"/>
        <end position="260"/>
    </location>
</feature>
<keyword evidence="6 8" id="KW-0411">Iron-sulfur</keyword>
<gene>
    <name evidence="8" type="primary">lipA</name>
    <name evidence="10" type="ORF">ENS15_03150</name>
</gene>
<dbReference type="SMART" id="SM00729">
    <property type="entry name" value="Elp3"/>
    <property type="match status" value="1"/>
</dbReference>
<dbReference type="EMBL" id="DSTT01000003">
    <property type="protein sequence ID" value="HFK23632.1"/>
    <property type="molecule type" value="Genomic_DNA"/>
</dbReference>
<feature type="binding site" evidence="8">
    <location>
        <position position="39"/>
    </location>
    <ligand>
        <name>[4Fe-4S] cluster</name>
        <dbReference type="ChEBI" id="CHEBI:49883"/>
        <label>1</label>
    </ligand>
</feature>
<reference evidence="10" key="1">
    <citation type="journal article" date="2020" name="mSystems">
        <title>Genome- and Community-Level Interaction Insights into Carbon Utilization and Element Cycling Functions of Hydrothermarchaeota in Hydrothermal Sediment.</title>
        <authorList>
            <person name="Zhou Z."/>
            <person name="Liu Y."/>
            <person name="Xu W."/>
            <person name="Pan J."/>
            <person name="Luo Z.H."/>
            <person name="Li M."/>
        </authorList>
    </citation>
    <scope>NUCLEOTIDE SEQUENCE [LARGE SCALE GENOMIC DNA]</scope>
    <source>
        <strain evidence="10">SpSt-464</strain>
    </source>
</reference>
<evidence type="ECO:0000256" key="8">
    <source>
        <dbReference type="HAMAP-Rule" id="MF_00206"/>
    </source>
</evidence>
<keyword evidence="5 8" id="KW-0408">Iron</keyword>
<feature type="binding site" evidence="8">
    <location>
        <position position="60"/>
    </location>
    <ligand>
        <name>[4Fe-4S] cluster</name>
        <dbReference type="ChEBI" id="CHEBI:49883"/>
        <label>2</label>
        <note>4Fe-4S-S-AdoMet</note>
    </ligand>
</feature>
<dbReference type="GO" id="GO:0051539">
    <property type="term" value="F:4 iron, 4 sulfur cluster binding"/>
    <property type="evidence" value="ECO:0007669"/>
    <property type="project" value="UniProtKB-UniRule"/>
</dbReference>
<protein>
    <recommendedName>
        <fullName evidence="8">Lipoyl synthase</fullName>
        <ecNumber evidence="8">2.8.1.8</ecNumber>
    </recommendedName>
    <alternativeName>
        <fullName evidence="8">Lip-syn</fullName>
        <shortName evidence="8">LS</shortName>
    </alternativeName>
    <alternativeName>
        <fullName evidence="8">Lipoate synthase</fullName>
    </alternativeName>
    <alternativeName>
        <fullName evidence="8">Lipoic acid synthase</fullName>
    </alternativeName>
    <alternativeName>
        <fullName evidence="8">Sulfur insertion protein LipA</fullName>
    </alternativeName>
</protein>
<keyword evidence="2 8" id="KW-0808">Transferase</keyword>
<name>A0A7C3J636_UNCW3</name>
<evidence type="ECO:0000256" key="7">
    <source>
        <dbReference type="ARBA" id="ARBA00047326"/>
    </source>
</evidence>
<dbReference type="PROSITE" id="PS51918">
    <property type="entry name" value="RADICAL_SAM"/>
    <property type="match status" value="1"/>
</dbReference>
<keyword evidence="4 8" id="KW-0479">Metal-binding</keyword>
<dbReference type="Gene3D" id="3.20.20.70">
    <property type="entry name" value="Aldolase class I"/>
    <property type="match status" value="1"/>
</dbReference>
<evidence type="ECO:0000256" key="6">
    <source>
        <dbReference type="ARBA" id="ARBA00023014"/>
    </source>
</evidence>
<feature type="binding site" evidence="8">
    <location>
        <position position="34"/>
    </location>
    <ligand>
        <name>[4Fe-4S] cluster</name>
        <dbReference type="ChEBI" id="CHEBI:49883"/>
        <label>1</label>
    </ligand>
</feature>
<keyword evidence="3 8" id="KW-0949">S-adenosyl-L-methionine</keyword>
<dbReference type="EC" id="2.8.1.8" evidence="8"/>
<sequence>MSLPKEYRNFLYSKTKEDSVKKILKSSSHIHTVCEEAKCPNRGFCFSKKTATFLIMGDICTRNCSFCAIKKGKPLPLDQFEIDEIIKAIEELTLDYVVLTSVTRDDLLDGGASYFNLVVKKIKKSFPKIKIEILVPDFKQNLENLKNIDFSYVDVFNHNLETVKEFYNEVRNKASYDFSLNMLKEVKKLGKTTKSGIMVGLGENDNQLRNLFEDLKSVSVDILTIGQYICPSPRHHRVFKYYTQEEFNRLKNIAEEIGIKSVVAGIFVRSSFEAYETFKGLK</sequence>
<dbReference type="SUPFAM" id="SSF102114">
    <property type="entry name" value="Radical SAM enzymes"/>
    <property type="match status" value="1"/>
</dbReference>
<dbReference type="InterPro" id="IPR007197">
    <property type="entry name" value="rSAM"/>
</dbReference>
<dbReference type="PANTHER" id="PTHR10949">
    <property type="entry name" value="LIPOYL SYNTHASE"/>
    <property type="match status" value="1"/>
</dbReference>
<keyword evidence="1 8" id="KW-0004">4Fe-4S</keyword>
<comment type="function">
    <text evidence="8">Catalyzes the radical-mediated insertion of two sulfur atoms into the C-6 and C-8 positions of the octanoyl moiety bound to the lipoyl domains of lipoate-dependent enzymes, thereby converting the octanoylated domains into lipoylated derivatives.</text>
</comment>
<comment type="subcellular location">
    <subcellularLocation>
        <location evidence="8">Cytoplasm</location>
    </subcellularLocation>
</comment>
<dbReference type="GO" id="GO:0005737">
    <property type="term" value="C:cytoplasm"/>
    <property type="evidence" value="ECO:0007669"/>
    <property type="project" value="UniProtKB-SubCell"/>
</dbReference>
<comment type="catalytic activity">
    <reaction evidence="7 8">
        <text>[[Fe-S] cluster scaffold protein carrying a second [4Fe-4S](2+) cluster] + N(6)-octanoyl-L-lysyl-[protein] + 2 oxidized [2Fe-2S]-[ferredoxin] + 2 S-adenosyl-L-methionine + 4 H(+) = [[Fe-S] cluster scaffold protein] + N(6)-[(R)-dihydrolipoyl]-L-lysyl-[protein] + 4 Fe(3+) + 2 hydrogen sulfide + 2 5'-deoxyadenosine + 2 L-methionine + 2 reduced [2Fe-2S]-[ferredoxin]</text>
        <dbReference type="Rhea" id="RHEA:16585"/>
        <dbReference type="Rhea" id="RHEA-COMP:9928"/>
        <dbReference type="Rhea" id="RHEA-COMP:10000"/>
        <dbReference type="Rhea" id="RHEA-COMP:10001"/>
        <dbReference type="Rhea" id="RHEA-COMP:10475"/>
        <dbReference type="Rhea" id="RHEA-COMP:14568"/>
        <dbReference type="Rhea" id="RHEA-COMP:14569"/>
        <dbReference type="ChEBI" id="CHEBI:15378"/>
        <dbReference type="ChEBI" id="CHEBI:17319"/>
        <dbReference type="ChEBI" id="CHEBI:29034"/>
        <dbReference type="ChEBI" id="CHEBI:29919"/>
        <dbReference type="ChEBI" id="CHEBI:33722"/>
        <dbReference type="ChEBI" id="CHEBI:33737"/>
        <dbReference type="ChEBI" id="CHEBI:33738"/>
        <dbReference type="ChEBI" id="CHEBI:57844"/>
        <dbReference type="ChEBI" id="CHEBI:59789"/>
        <dbReference type="ChEBI" id="CHEBI:78809"/>
        <dbReference type="ChEBI" id="CHEBI:83100"/>
        <dbReference type="EC" id="2.8.1.8"/>
    </reaction>
</comment>
<comment type="caution">
    <text evidence="10">The sequence shown here is derived from an EMBL/GenBank/DDBJ whole genome shotgun (WGS) entry which is preliminary data.</text>
</comment>
<evidence type="ECO:0000256" key="2">
    <source>
        <dbReference type="ARBA" id="ARBA00022679"/>
    </source>
</evidence>
<dbReference type="SFLD" id="SFLDS00029">
    <property type="entry name" value="Radical_SAM"/>
    <property type="match status" value="1"/>
</dbReference>
<dbReference type="GO" id="GO:0009249">
    <property type="term" value="P:protein lipoylation"/>
    <property type="evidence" value="ECO:0007669"/>
    <property type="project" value="UniProtKB-UniRule"/>
</dbReference>
<dbReference type="Pfam" id="PF04055">
    <property type="entry name" value="Radical_SAM"/>
    <property type="match status" value="1"/>
</dbReference>
<evidence type="ECO:0000256" key="1">
    <source>
        <dbReference type="ARBA" id="ARBA00022485"/>
    </source>
</evidence>
<feature type="binding site" evidence="8">
    <location>
        <position position="271"/>
    </location>
    <ligand>
        <name>[4Fe-4S] cluster</name>
        <dbReference type="ChEBI" id="CHEBI:49883"/>
        <label>1</label>
    </ligand>
</feature>
<dbReference type="PANTHER" id="PTHR10949:SF0">
    <property type="entry name" value="LIPOYL SYNTHASE, MITOCHONDRIAL"/>
    <property type="match status" value="1"/>
</dbReference>
<evidence type="ECO:0000313" key="10">
    <source>
        <dbReference type="EMBL" id="HFK23632.1"/>
    </source>
</evidence>
<dbReference type="NCBIfam" id="NF004019">
    <property type="entry name" value="PRK05481.1"/>
    <property type="match status" value="1"/>
</dbReference>
<keyword evidence="8" id="KW-0963">Cytoplasm</keyword>
<dbReference type="InterPro" id="IPR058240">
    <property type="entry name" value="rSAM_sf"/>
</dbReference>
<comment type="similarity">
    <text evidence="8">Belongs to the radical SAM superfamily. Lipoyl synthase family.</text>
</comment>
<dbReference type="GO" id="GO:0046872">
    <property type="term" value="F:metal ion binding"/>
    <property type="evidence" value="ECO:0007669"/>
    <property type="project" value="UniProtKB-KW"/>
</dbReference>
<dbReference type="AlphaFoldDB" id="A0A7C3J636"/>
<dbReference type="CDD" id="cd01335">
    <property type="entry name" value="Radical_SAM"/>
    <property type="match status" value="1"/>
</dbReference>
<dbReference type="InterPro" id="IPR003698">
    <property type="entry name" value="Lipoyl_synth"/>
</dbReference>
<dbReference type="HAMAP" id="MF_00206">
    <property type="entry name" value="Lipoyl_synth"/>
    <property type="match status" value="1"/>
</dbReference>
<evidence type="ECO:0000259" key="9">
    <source>
        <dbReference type="PROSITE" id="PS51918"/>
    </source>
</evidence>
<comment type="cofactor">
    <cofactor evidence="8">
        <name>[4Fe-4S] cluster</name>
        <dbReference type="ChEBI" id="CHEBI:49883"/>
    </cofactor>
    <text evidence="8">Binds 2 [4Fe-4S] clusters per subunit. One cluster is coordinated with 3 cysteines and an exchangeable S-adenosyl-L-methionine.</text>
</comment>
<feature type="binding site" evidence="8">
    <location>
        <position position="45"/>
    </location>
    <ligand>
        <name>[4Fe-4S] cluster</name>
        <dbReference type="ChEBI" id="CHEBI:49883"/>
        <label>1</label>
    </ligand>
</feature>
<organism evidence="10">
    <name type="scientific">candidate division WOR-3 bacterium</name>
    <dbReference type="NCBI Taxonomy" id="2052148"/>
    <lineage>
        <taxon>Bacteria</taxon>
        <taxon>Bacteria division WOR-3</taxon>
    </lineage>
</organism>
<evidence type="ECO:0000256" key="5">
    <source>
        <dbReference type="ARBA" id="ARBA00023004"/>
    </source>
</evidence>
<comment type="pathway">
    <text evidence="8">Protein modification; protein lipoylation via endogenous pathway; protein N(6)-(lipoyl)lysine from octanoyl-[acyl-carrier-protein]: step 2/2.</text>
</comment>
<feature type="binding site" evidence="8">
    <location>
        <position position="67"/>
    </location>
    <ligand>
        <name>[4Fe-4S] cluster</name>
        <dbReference type="ChEBI" id="CHEBI:49883"/>
        <label>2</label>
        <note>4Fe-4S-S-AdoMet</note>
    </ligand>
</feature>
<evidence type="ECO:0000256" key="4">
    <source>
        <dbReference type="ARBA" id="ARBA00022723"/>
    </source>
</evidence>
<feature type="binding site" evidence="8">
    <location>
        <position position="64"/>
    </location>
    <ligand>
        <name>[4Fe-4S] cluster</name>
        <dbReference type="ChEBI" id="CHEBI:49883"/>
        <label>2</label>
        <note>4Fe-4S-S-AdoMet</note>
    </ligand>
</feature>
<dbReference type="InterPro" id="IPR013785">
    <property type="entry name" value="Aldolase_TIM"/>
</dbReference>
<dbReference type="NCBIfam" id="NF009544">
    <property type="entry name" value="PRK12928.1"/>
    <property type="match status" value="1"/>
</dbReference>
<dbReference type="InterPro" id="IPR006638">
    <property type="entry name" value="Elp3/MiaA/NifB-like_rSAM"/>
</dbReference>